<evidence type="ECO:0000256" key="1">
    <source>
        <dbReference type="ARBA" id="ARBA00004141"/>
    </source>
</evidence>
<dbReference type="GO" id="GO:0005886">
    <property type="term" value="C:plasma membrane"/>
    <property type="evidence" value="ECO:0007669"/>
    <property type="project" value="TreeGrafter"/>
</dbReference>
<keyword evidence="6 8" id="KW-0472">Membrane</keyword>
<keyword evidence="5 8" id="KW-1133">Transmembrane helix</keyword>
<evidence type="ECO:0000313" key="11">
    <source>
        <dbReference type="Proteomes" id="UP001274830"/>
    </source>
</evidence>
<feature type="transmembrane region" description="Helical" evidence="8">
    <location>
        <begin position="303"/>
        <end position="329"/>
    </location>
</feature>
<dbReference type="GO" id="GO:0006874">
    <property type="term" value="P:intracellular calcium ion homeostasis"/>
    <property type="evidence" value="ECO:0007669"/>
    <property type="project" value="TreeGrafter"/>
</dbReference>
<feature type="domain" description="Sodium/calcium exchanger membrane region" evidence="9">
    <location>
        <begin position="10"/>
        <end position="154"/>
    </location>
</feature>
<evidence type="ECO:0000256" key="4">
    <source>
        <dbReference type="ARBA" id="ARBA00022692"/>
    </source>
</evidence>
<evidence type="ECO:0000256" key="3">
    <source>
        <dbReference type="ARBA" id="ARBA00022449"/>
    </source>
</evidence>
<protein>
    <recommendedName>
        <fullName evidence="9">Sodium/calcium exchanger membrane region domain-containing protein</fullName>
    </recommendedName>
</protein>
<dbReference type="Pfam" id="PF01699">
    <property type="entry name" value="Na_Ca_ex"/>
    <property type="match status" value="2"/>
</dbReference>
<dbReference type="GO" id="GO:0008273">
    <property type="term" value="F:calcium, potassium:sodium antiporter activity"/>
    <property type="evidence" value="ECO:0007669"/>
    <property type="project" value="TreeGrafter"/>
</dbReference>
<evidence type="ECO:0000256" key="2">
    <source>
        <dbReference type="ARBA" id="ARBA00005364"/>
    </source>
</evidence>
<feature type="transmembrane region" description="Helical" evidence="8">
    <location>
        <begin position="45"/>
        <end position="68"/>
    </location>
</feature>
<evidence type="ECO:0000259" key="9">
    <source>
        <dbReference type="Pfam" id="PF01699"/>
    </source>
</evidence>
<sequence length="394" mass="41697">MPDIDTILYSIAAFICALFVLEYGADKFIDHTAIIAKRTGIPQALIALLTAGAEWEELAVVIFCVVRGRPSLALGNVVGSAISNILGAFSLGLMFYRSHDEGTIFDKSAVRYTIAQMVVVLLAAVLLYFRGYLQLRVLGGVLVAAFIVYVGTIFWAITRGSLAAPEGSDSESDSERDSDGGSVGEEEYVDRPILGSRSYGTTNARDPRTIAGDDITSQHSSPLDCGNVQPRQSSTTRHGLLYHLSCLVLGFLALTISAYVLSHAATTLTDSLGISDAAFGIVVLSLATTLPEKLVATVSGIRGHAGIMVANTVGSNIFLLTLCLGVIWLSEDDTNSSHGSGSITGLELGIMVASAATMSLAVLLRRSLLRYLGCGMLIAYGGFITVELVFKGRS</sequence>
<comment type="similarity">
    <text evidence="2">Belongs to the Ca(2+):cation antiporter (CaCA) (TC 2.A.19) family. SLC24A subfamily.</text>
</comment>
<feature type="transmembrane region" description="Helical" evidence="8">
    <location>
        <begin position="135"/>
        <end position="157"/>
    </location>
</feature>
<keyword evidence="3" id="KW-0050">Antiport</keyword>
<feature type="transmembrane region" description="Helical" evidence="8">
    <location>
        <begin position="240"/>
        <end position="260"/>
    </location>
</feature>
<dbReference type="PANTHER" id="PTHR10846:SF8">
    <property type="entry name" value="INNER MEMBRANE PROTEIN YRBG"/>
    <property type="match status" value="1"/>
</dbReference>
<evidence type="ECO:0000256" key="6">
    <source>
        <dbReference type="ARBA" id="ARBA00023136"/>
    </source>
</evidence>
<dbReference type="InterPro" id="IPR044880">
    <property type="entry name" value="NCX_ion-bd_dom_sf"/>
</dbReference>
<dbReference type="Proteomes" id="UP001274830">
    <property type="component" value="Unassembled WGS sequence"/>
</dbReference>
<feature type="transmembrane region" description="Helical" evidence="8">
    <location>
        <begin position="6"/>
        <end position="25"/>
    </location>
</feature>
<feature type="transmembrane region" description="Helical" evidence="8">
    <location>
        <begin position="108"/>
        <end position="129"/>
    </location>
</feature>
<feature type="transmembrane region" description="Helical" evidence="8">
    <location>
        <begin position="74"/>
        <end position="96"/>
    </location>
</feature>
<dbReference type="InterPro" id="IPR004481">
    <property type="entry name" value="K/Na/Ca-exchanger"/>
</dbReference>
<evidence type="ECO:0000256" key="8">
    <source>
        <dbReference type="SAM" id="Phobius"/>
    </source>
</evidence>
<comment type="subcellular location">
    <subcellularLocation>
        <location evidence="1">Membrane</location>
        <topology evidence="1">Multi-pass membrane protein</topology>
    </subcellularLocation>
</comment>
<dbReference type="PANTHER" id="PTHR10846">
    <property type="entry name" value="SODIUM/POTASSIUM/CALCIUM EXCHANGER"/>
    <property type="match status" value="1"/>
</dbReference>
<accession>A0AAE0TSN9</accession>
<evidence type="ECO:0000313" key="10">
    <source>
        <dbReference type="EMBL" id="KAK3670878.1"/>
    </source>
</evidence>
<dbReference type="InterPro" id="IPR004837">
    <property type="entry name" value="NaCa_Exmemb"/>
</dbReference>
<proteinExistence type="inferred from homology"/>
<dbReference type="GO" id="GO:0005262">
    <property type="term" value="F:calcium channel activity"/>
    <property type="evidence" value="ECO:0007669"/>
    <property type="project" value="TreeGrafter"/>
</dbReference>
<keyword evidence="3" id="KW-0813">Transport</keyword>
<feature type="domain" description="Sodium/calcium exchanger membrane region" evidence="9">
    <location>
        <begin position="244"/>
        <end position="386"/>
    </location>
</feature>
<feature type="transmembrane region" description="Helical" evidence="8">
    <location>
        <begin position="341"/>
        <end position="364"/>
    </location>
</feature>
<keyword evidence="11" id="KW-1185">Reference proteome</keyword>
<dbReference type="EMBL" id="JAUTXT010000049">
    <property type="protein sequence ID" value="KAK3670878.1"/>
    <property type="molecule type" value="Genomic_DNA"/>
</dbReference>
<dbReference type="Gene3D" id="1.20.1420.30">
    <property type="entry name" value="NCX, central ion-binding region"/>
    <property type="match status" value="2"/>
</dbReference>
<feature type="transmembrane region" description="Helical" evidence="8">
    <location>
        <begin position="371"/>
        <end position="390"/>
    </location>
</feature>
<organism evidence="10 11">
    <name type="scientific">Recurvomyces mirabilis</name>
    <dbReference type="NCBI Taxonomy" id="574656"/>
    <lineage>
        <taxon>Eukaryota</taxon>
        <taxon>Fungi</taxon>
        <taxon>Dikarya</taxon>
        <taxon>Ascomycota</taxon>
        <taxon>Pezizomycotina</taxon>
        <taxon>Dothideomycetes</taxon>
        <taxon>Dothideomycetidae</taxon>
        <taxon>Mycosphaerellales</taxon>
        <taxon>Teratosphaeriaceae</taxon>
        <taxon>Recurvomyces</taxon>
    </lineage>
</organism>
<dbReference type="AlphaFoldDB" id="A0AAE0TSN9"/>
<feature type="region of interest" description="Disordered" evidence="7">
    <location>
        <begin position="163"/>
        <end position="185"/>
    </location>
</feature>
<reference evidence="10" key="1">
    <citation type="submission" date="2023-07" db="EMBL/GenBank/DDBJ databases">
        <title>Black Yeasts Isolated from many extreme environments.</title>
        <authorList>
            <person name="Coleine C."/>
            <person name="Stajich J.E."/>
            <person name="Selbmann L."/>
        </authorList>
    </citation>
    <scope>NUCLEOTIDE SEQUENCE</scope>
    <source>
        <strain evidence="10">CCFEE 5485</strain>
    </source>
</reference>
<evidence type="ECO:0000256" key="7">
    <source>
        <dbReference type="SAM" id="MobiDB-lite"/>
    </source>
</evidence>
<comment type="caution">
    <text evidence="10">The sequence shown here is derived from an EMBL/GenBank/DDBJ whole genome shotgun (WGS) entry which is preliminary data.</text>
</comment>
<gene>
    <name evidence="10" type="ORF">LTR78_009156</name>
</gene>
<evidence type="ECO:0000256" key="5">
    <source>
        <dbReference type="ARBA" id="ARBA00022989"/>
    </source>
</evidence>
<keyword evidence="4 8" id="KW-0812">Transmembrane</keyword>
<name>A0AAE0TSN9_9PEZI</name>